<dbReference type="EMBL" id="APMM01000024">
    <property type="protein sequence ID" value="ENN96152.1"/>
    <property type="molecule type" value="Genomic_DNA"/>
</dbReference>
<evidence type="ECO:0000256" key="10">
    <source>
        <dbReference type="ARBA" id="ARBA00023264"/>
    </source>
</evidence>
<keyword evidence="7 11" id="KW-0443">Lipid metabolism</keyword>
<evidence type="ECO:0000313" key="12">
    <source>
        <dbReference type="EMBL" id="ENN96152.1"/>
    </source>
</evidence>
<accession>N6VYF5</accession>
<keyword evidence="9 11" id="KW-0594">Phospholipid biosynthesis</keyword>
<feature type="transmembrane region" description="Helical" evidence="11">
    <location>
        <begin position="115"/>
        <end position="137"/>
    </location>
</feature>
<comment type="function">
    <text evidence="11">Catalyzes the formation of CDP-2,3-bis-(O-geranylgeranyl)-sn-glycerol (CDP-archaeol) from 2,3-bis-(O-geranylgeranyl)-sn-glycerol 1-phosphate (DGGGP) and CTP. This reaction is the third ether-bond-formation step in the biosynthesis of archaeal membrane lipids.</text>
</comment>
<gene>
    <name evidence="11" type="primary">carS</name>
    <name evidence="12" type="ORF">J422_03808</name>
</gene>
<evidence type="ECO:0000256" key="1">
    <source>
        <dbReference type="ARBA" id="ARBA00022475"/>
    </source>
</evidence>
<dbReference type="GO" id="GO:0005886">
    <property type="term" value="C:plasma membrane"/>
    <property type="evidence" value="ECO:0007669"/>
    <property type="project" value="UniProtKB-SubCell"/>
</dbReference>
<comment type="cofactor">
    <cofactor evidence="11">
        <name>Mg(2+)</name>
        <dbReference type="ChEBI" id="CHEBI:18420"/>
    </cofactor>
</comment>
<dbReference type="Proteomes" id="UP000053695">
    <property type="component" value="Unassembled WGS sequence"/>
</dbReference>
<comment type="catalytic activity">
    <reaction evidence="11">
        <text>2,3-bis-O-(geranylgeranyl)-sn-glycerol 1-phosphate + CTP + H(+) = CDP-2,3-bis-O-(geranylgeranyl)-sn-glycerol + diphosphate</text>
        <dbReference type="Rhea" id="RHEA:25690"/>
        <dbReference type="ChEBI" id="CHEBI:15378"/>
        <dbReference type="ChEBI" id="CHEBI:33019"/>
        <dbReference type="ChEBI" id="CHEBI:37563"/>
        <dbReference type="ChEBI" id="CHEBI:58837"/>
        <dbReference type="ChEBI" id="CHEBI:58838"/>
        <dbReference type="EC" id="2.7.7.67"/>
    </reaction>
</comment>
<evidence type="ECO:0000256" key="9">
    <source>
        <dbReference type="ARBA" id="ARBA00023209"/>
    </source>
</evidence>
<dbReference type="InterPro" id="IPR032690">
    <property type="entry name" value="CarS"/>
</dbReference>
<evidence type="ECO:0000313" key="13">
    <source>
        <dbReference type="Proteomes" id="UP000053695"/>
    </source>
</evidence>
<dbReference type="AlphaFoldDB" id="N6VYF5"/>
<organism evidence="12 13">
    <name type="scientific">Methanocaldococcus villosus KIN24-T80</name>
    <dbReference type="NCBI Taxonomy" id="1069083"/>
    <lineage>
        <taxon>Archaea</taxon>
        <taxon>Methanobacteriati</taxon>
        <taxon>Methanobacteriota</taxon>
        <taxon>Methanomada group</taxon>
        <taxon>Methanococci</taxon>
        <taxon>Methanococcales</taxon>
        <taxon>Methanocaldococcaceae</taxon>
        <taxon>Methanocaldococcus</taxon>
    </lineage>
</organism>
<protein>
    <recommendedName>
        <fullName evidence="11">CDP-archaeol synthase</fullName>
        <ecNumber evidence="11">2.7.7.67</ecNumber>
    </recommendedName>
    <alternativeName>
        <fullName evidence="11">CDP-2,3-bis-(O-geranylgeranyl)-sn-glycerol synthase</fullName>
    </alternativeName>
</protein>
<dbReference type="EC" id="2.7.7.67" evidence="11"/>
<keyword evidence="1 11" id="KW-1003">Cell membrane</keyword>
<feature type="transmembrane region" description="Helical" evidence="11">
    <location>
        <begin position="82"/>
        <end position="103"/>
    </location>
</feature>
<feature type="transmembrane region" description="Helical" evidence="11">
    <location>
        <begin position="143"/>
        <end position="163"/>
    </location>
</feature>
<feature type="transmembrane region" description="Helical" evidence="11">
    <location>
        <begin position="48"/>
        <end position="70"/>
    </location>
</feature>
<evidence type="ECO:0000256" key="4">
    <source>
        <dbReference type="ARBA" id="ARBA00022692"/>
    </source>
</evidence>
<dbReference type="PANTHER" id="PTHR39650:SF1">
    <property type="entry name" value="CDP-ARCHAEOL SYNTHASE"/>
    <property type="match status" value="1"/>
</dbReference>
<keyword evidence="8 11" id="KW-0472">Membrane</keyword>
<sequence length="170" mass="19062">MKNIIISSIWYILPAYVANASACIFGGGSPLDNNAYFFDGKRILGDGVTYRGCFFGILFGTLTGIIQSIIHYIYFKNFTTDYIILAFLLSFGAIFGDAVGSFIKRRINIERGKPAPLLDQLDFVIFAIIFGSIIKPISFEEITVILILTVFIHILGNVIAYLLKIKDVWW</sequence>
<keyword evidence="5 11" id="KW-0460">Magnesium</keyword>
<reference evidence="12 13" key="1">
    <citation type="journal article" date="2013" name="Genome Announc.">
        <title>Draft Genome Sequence of a Highly Flagellated, Fast-Swimming Archaeon, Methanocaldococcus villosus Strain KIN24-T80 (DSM 22612).</title>
        <authorList>
            <person name="Thennarasu S."/>
            <person name="Polireddy D."/>
            <person name="Antony A."/>
            <person name="Yada M.R."/>
            <person name="Algarawi S."/>
            <person name="Sivakumar N."/>
        </authorList>
    </citation>
    <scope>NUCLEOTIDE SEQUENCE [LARGE SCALE GENOMIC DNA]</scope>
    <source>
        <strain evidence="12 13">KIN24-T80</strain>
    </source>
</reference>
<evidence type="ECO:0000256" key="5">
    <source>
        <dbReference type="ARBA" id="ARBA00022842"/>
    </source>
</evidence>
<comment type="caution">
    <text evidence="12">The sequence shown here is derived from an EMBL/GenBank/DDBJ whole genome shotgun (WGS) entry which is preliminary data.</text>
</comment>
<dbReference type="Pfam" id="PF01864">
    <property type="entry name" value="CarS-like"/>
    <property type="match status" value="1"/>
</dbReference>
<comment type="pathway">
    <text evidence="11">Membrane lipid metabolism; glycerophospholipid metabolism.</text>
</comment>
<dbReference type="InterPro" id="IPR002726">
    <property type="entry name" value="CarS_archaea"/>
</dbReference>
<evidence type="ECO:0000256" key="3">
    <source>
        <dbReference type="ARBA" id="ARBA00022679"/>
    </source>
</evidence>
<comment type="similarity">
    <text evidence="11">Belongs to the CDP-archaeol synthase family.</text>
</comment>
<comment type="subcellular location">
    <subcellularLocation>
        <location evidence="11">Cell membrane</location>
        <topology evidence="11">Multi-pass membrane protein</topology>
    </subcellularLocation>
</comment>
<keyword evidence="6 11" id="KW-1133">Transmembrane helix</keyword>
<keyword evidence="13" id="KW-1185">Reference proteome</keyword>
<evidence type="ECO:0000256" key="6">
    <source>
        <dbReference type="ARBA" id="ARBA00022989"/>
    </source>
</evidence>
<dbReference type="PANTHER" id="PTHR39650">
    <property type="entry name" value="CDP-ARCHAEOL SYNTHASE"/>
    <property type="match status" value="1"/>
</dbReference>
<evidence type="ECO:0000256" key="11">
    <source>
        <dbReference type="HAMAP-Rule" id="MF_01117"/>
    </source>
</evidence>
<dbReference type="GO" id="GO:0046474">
    <property type="term" value="P:glycerophospholipid biosynthetic process"/>
    <property type="evidence" value="ECO:0007669"/>
    <property type="project" value="UniProtKB-UniRule"/>
</dbReference>
<dbReference type="RefSeq" id="WP_004591353.1">
    <property type="nucleotide sequence ID" value="NZ_APMM01000024.1"/>
</dbReference>
<dbReference type="PATRIC" id="fig|1069083.5.peg.746"/>
<dbReference type="UniPathway" id="UPA00940"/>
<dbReference type="HAMAP" id="MF_01117">
    <property type="entry name" value="CDP_archaeol_synth"/>
    <property type="match status" value="1"/>
</dbReference>
<dbReference type="GO" id="GO:0043338">
    <property type="term" value="F:CDP-2,3-bis-(O-geranylgeranyl)-sn-glycerol synthase activity"/>
    <property type="evidence" value="ECO:0007669"/>
    <property type="project" value="UniProtKB-EC"/>
</dbReference>
<evidence type="ECO:0000256" key="8">
    <source>
        <dbReference type="ARBA" id="ARBA00023136"/>
    </source>
</evidence>
<keyword evidence="10 11" id="KW-1208">Phospholipid metabolism</keyword>
<evidence type="ECO:0000256" key="7">
    <source>
        <dbReference type="ARBA" id="ARBA00023098"/>
    </source>
</evidence>
<dbReference type="STRING" id="1069083.GCA_000371805_00393"/>
<proteinExistence type="inferred from homology"/>
<name>N6VYF5_9EURY</name>
<keyword evidence="2 11" id="KW-0444">Lipid biosynthesis</keyword>
<keyword evidence="3 11" id="KW-0808">Transferase</keyword>
<dbReference type="OrthoDB" id="45383at2157"/>
<keyword evidence="4 11" id="KW-0812">Transmembrane</keyword>
<evidence type="ECO:0000256" key="2">
    <source>
        <dbReference type="ARBA" id="ARBA00022516"/>
    </source>
</evidence>
<dbReference type="NCBIfam" id="NF003114">
    <property type="entry name" value="PRK04032.1"/>
    <property type="match status" value="1"/>
</dbReference>